<reference evidence="1 2" key="1">
    <citation type="journal article" date="2018" name="Sci. Rep.">
        <title>Genomic signatures of local adaptation to the degree of environmental predictability in rotifers.</title>
        <authorList>
            <person name="Franch-Gras L."/>
            <person name="Hahn C."/>
            <person name="Garcia-Roger E.M."/>
            <person name="Carmona M.J."/>
            <person name="Serra M."/>
            <person name="Gomez A."/>
        </authorList>
    </citation>
    <scope>NUCLEOTIDE SEQUENCE [LARGE SCALE GENOMIC DNA]</scope>
    <source>
        <strain evidence="1">HYR1</strain>
    </source>
</reference>
<dbReference type="Proteomes" id="UP000276133">
    <property type="component" value="Unassembled WGS sequence"/>
</dbReference>
<dbReference type="AlphaFoldDB" id="A0A3M7PCG8"/>
<name>A0A3M7PCG8_BRAPC</name>
<evidence type="ECO:0000313" key="2">
    <source>
        <dbReference type="Proteomes" id="UP000276133"/>
    </source>
</evidence>
<keyword evidence="2" id="KW-1185">Reference proteome</keyword>
<dbReference type="EMBL" id="REGN01012176">
    <property type="protein sequence ID" value="RMZ96460.1"/>
    <property type="molecule type" value="Genomic_DNA"/>
</dbReference>
<sequence length="62" mass="7312">MELELNELVQAWRTCMDGSIREPTVRENAFKHIENFKQTSGNILDIGFYLAFQKDSFELCHF</sequence>
<dbReference type="OrthoDB" id="2215036at2759"/>
<comment type="caution">
    <text evidence="1">The sequence shown here is derived from an EMBL/GenBank/DDBJ whole genome shotgun (WGS) entry which is preliminary data.</text>
</comment>
<organism evidence="1 2">
    <name type="scientific">Brachionus plicatilis</name>
    <name type="common">Marine rotifer</name>
    <name type="synonym">Brachionus muelleri</name>
    <dbReference type="NCBI Taxonomy" id="10195"/>
    <lineage>
        <taxon>Eukaryota</taxon>
        <taxon>Metazoa</taxon>
        <taxon>Spiralia</taxon>
        <taxon>Gnathifera</taxon>
        <taxon>Rotifera</taxon>
        <taxon>Eurotatoria</taxon>
        <taxon>Monogononta</taxon>
        <taxon>Pseudotrocha</taxon>
        <taxon>Ploima</taxon>
        <taxon>Brachionidae</taxon>
        <taxon>Brachionus</taxon>
    </lineage>
</organism>
<evidence type="ECO:0000313" key="1">
    <source>
        <dbReference type="EMBL" id="RMZ96460.1"/>
    </source>
</evidence>
<protein>
    <submittedName>
        <fullName evidence="1">Uncharacterized protein</fullName>
    </submittedName>
</protein>
<dbReference type="InterPro" id="IPR011989">
    <property type="entry name" value="ARM-like"/>
</dbReference>
<feature type="non-terminal residue" evidence="1">
    <location>
        <position position="62"/>
    </location>
</feature>
<proteinExistence type="predicted"/>
<accession>A0A3M7PCG8</accession>
<gene>
    <name evidence="1" type="ORF">BpHYR1_010747</name>
</gene>
<dbReference type="Gene3D" id="1.25.10.10">
    <property type="entry name" value="Leucine-rich Repeat Variant"/>
    <property type="match status" value="1"/>
</dbReference>